<proteinExistence type="predicted"/>
<keyword evidence="1" id="KW-1133">Transmembrane helix</keyword>
<feature type="transmembrane region" description="Helical" evidence="1">
    <location>
        <begin position="94"/>
        <end position="112"/>
    </location>
</feature>
<gene>
    <name evidence="2" type="ORF">CHTY_000530</name>
</gene>
<reference evidence="2" key="1">
    <citation type="submission" date="2021-04" db="EMBL/GenBank/DDBJ databases">
        <title>Genomic features of Candidatus Phytoplasma meliae isolate ChTYXIII (1SrXIII-G).</title>
        <authorList>
            <person name="Fernandez F.D."/>
            <person name="Conci L.R."/>
        </authorList>
    </citation>
    <scope>NUCLEOTIDE SEQUENCE [LARGE SCALE GENOMIC DNA]</scope>
    <source>
        <strain evidence="2">ChTYXIII-Mo</strain>
    </source>
</reference>
<evidence type="ECO:0000256" key="1">
    <source>
        <dbReference type="SAM" id="Phobius"/>
    </source>
</evidence>
<name>A0ABS5CXM3_9MOLU</name>
<evidence type="ECO:0000313" key="3">
    <source>
        <dbReference type="Proteomes" id="UP001195571"/>
    </source>
</evidence>
<feature type="transmembrane region" description="Helical" evidence="1">
    <location>
        <begin position="32"/>
        <end position="50"/>
    </location>
</feature>
<dbReference type="Proteomes" id="UP001195571">
    <property type="component" value="Unassembled WGS sequence"/>
</dbReference>
<sequence>MKQTPKKALIKENNLYPHKPKFYQALLQNKNYHLVLIGLGIAVNLITIVLFKDKLRISGDLYTYKQLTRLYLTAMVSGMFLGGSILGLKKGAMGVSLGVFIGSALGLWLSFLTEGRIIAWLI</sequence>
<protein>
    <submittedName>
        <fullName evidence="2">Uncharacterized protein</fullName>
    </submittedName>
</protein>
<keyword evidence="1" id="KW-0472">Membrane</keyword>
<dbReference type="EMBL" id="JACAOD020000001">
    <property type="protein sequence ID" value="MBP5835718.1"/>
    <property type="molecule type" value="Genomic_DNA"/>
</dbReference>
<accession>A0ABS5CXM3</accession>
<keyword evidence="3" id="KW-1185">Reference proteome</keyword>
<feature type="transmembrane region" description="Helical" evidence="1">
    <location>
        <begin position="70"/>
        <end position="88"/>
    </location>
</feature>
<comment type="caution">
    <text evidence="2">The sequence shown here is derived from an EMBL/GenBank/DDBJ whole genome shotgun (WGS) entry which is preliminary data.</text>
</comment>
<evidence type="ECO:0000313" key="2">
    <source>
        <dbReference type="EMBL" id="MBP5835718.1"/>
    </source>
</evidence>
<dbReference type="RefSeq" id="WP_203551979.1">
    <property type="nucleotide sequence ID" value="NZ_JACAOD020000001.1"/>
</dbReference>
<keyword evidence="1" id="KW-0812">Transmembrane</keyword>
<organism evidence="2 3">
    <name type="scientific">Candidatus Phytoplasma meliae</name>
    <dbReference type="NCBI Taxonomy" id="1848402"/>
    <lineage>
        <taxon>Bacteria</taxon>
        <taxon>Bacillati</taxon>
        <taxon>Mycoplasmatota</taxon>
        <taxon>Mollicutes</taxon>
        <taxon>Acholeplasmatales</taxon>
        <taxon>Acholeplasmataceae</taxon>
        <taxon>Candidatus Phytoplasma</taxon>
        <taxon>16SrXIII (Mexican periwinkle virescence group)</taxon>
    </lineage>
</organism>